<comment type="subcellular location">
    <subcellularLocation>
        <location evidence="1">Membrane</location>
        <topology evidence="1">Multi-pass membrane protein</topology>
    </subcellularLocation>
</comment>
<feature type="transmembrane region" description="Helical" evidence="5">
    <location>
        <begin position="240"/>
        <end position="258"/>
    </location>
</feature>
<sequence>MMAFLGDFTEPFILAVAIWPFASAVLTLPVLAMLYHRENRIRLTSVAVSYGCVLYLLALGCFTLYPMPQDAAAYCATHHLTPQLDPLRFIGDIRTDGVTALLQIGMNIVFFVPLGFILGRFLRAGLARTALMGFAVSLLIETAQLTGIFHLYPCSYRLFDVDDLIWNTLGALLGYAVAALANHALPRRDVDEGIVTEPGFVRRCVAFCIDCVITGIVSVPCTAIVYLVGIQFTGFRPLTFAMGVPMFLICLAVTELWIPWVRGGRTLGAGFVRMSVETRPRRGARRAVFYLARFAVLCLAVCWMTGNGGGVLGVVPLGLGVFWLVEYRMPYDLI</sequence>
<feature type="transmembrane region" description="Helical" evidence="5">
    <location>
        <begin position="47"/>
        <end position="65"/>
    </location>
</feature>
<dbReference type="AlphaFoldDB" id="A0A087ASE3"/>
<evidence type="ECO:0000256" key="5">
    <source>
        <dbReference type="SAM" id="Phobius"/>
    </source>
</evidence>
<keyword evidence="4 5" id="KW-0472">Membrane</keyword>
<organism evidence="8 9">
    <name type="scientific">Bifidobacterium pullorum subsp. gallinarum</name>
    <dbReference type="NCBI Taxonomy" id="78344"/>
    <lineage>
        <taxon>Bacteria</taxon>
        <taxon>Bacillati</taxon>
        <taxon>Actinomycetota</taxon>
        <taxon>Actinomycetes</taxon>
        <taxon>Bifidobacteriales</taxon>
        <taxon>Bifidobacteriaceae</taxon>
        <taxon>Bifidobacterium</taxon>
    </lineage>
</organism>
<evidence type="ECO:0000256" key="2">
    <source>
        <dbReference type="ARBA" id="ARBA00022692"/>
    </source>
</evidence>
<dbReference type="Pfam" id="PF06271">
    <property type="entry name" value="RDD"/>
    <property type="match status" value="1"/>
</dbReference>
<dbReference type="Pfam" id="PF04892">
    <property type="entry name" value="VanZ"/>
    <property type="match status" value="1"/>
</dbReference>
<feature type="transmembrane region" description="Helical" evidence="5">
    <location>
        <begin position="130"/>
        <end position="152"/>
    </location>
</feature>
<dbReference type="PANTHER" id="PTHR36834:SF1">
    <property type="entry name" value="INTEGRAL MEMBRANE PROTEIN"/>
    <property type="match status" value="1"/>
</dbReference>
<feature type="transmembrane region" description="Helical" evidence="5">
    <location>
        <begin position="164"/>
        <end position="185"/>
    </location>
</feature>
<feature type="domain" description="RDD" evidence="7">
    <location>
        <begin position="198"/>
        <end position="324"/>
    </location>
</feature>
<dbReference type="EMBL" id="JGYX01000001">
    <property type="protein sequence ID" value="KFI61693.1"/>
    <property type="molecule type" value="Genomic_DNA"/>
</dbReference>
<accession>A0A087ASE3</accession>
<dbReference type="eggNOG" id="COG4767">
    <property type="taxonomic scope" value="Bacteria"/>
</dbReference>
<protein>
    <submittedName>
        <fullName evidence="8">Vanz</fullName>
    </submittedName>
</protein>
<evidence type="ECO:0000313" key="9">
    <source>
        <dbReference type="Proteomes" id="UP000029046"/>
    </source>
</evidence>
<reference evidence="8 9" key="1">
    <citation type="submission" date="2014-03" db="EMBL/GenBank/DDBJ databases">
        <title>Genomics of Bifidobacteria.</title>
        <authorList>
            <person name="Ventura M."/>
            <person name="Milani C."/>
            <person name="Lugli G.A."/>
        </authorList>
    </citation>
    <scope>NUCLEOTIDE SEQUENCE [LARGE SCALE GENOMIC DNA]</scope>
    <source>
        <strain evidence="8 9">LMG 11586</strain>
    </source>
</reference>
<gene>
    <name evidence="8" type="ORF">BIGA_0214</name>
</gene>
<proteinExistence type="predicted"/>
<name>A0A087ASE3_9BIFI</name>
<feature type="transmembrane region" description="Helical" evidence="5">
    <location>
        <begin position="12"/>
        <end position="35"/>
    </location>
</feature>
<keyword evidence="2 5" id="KW-0812">Transmembrane</keyword>
<dbReference type="InterPro" id="IPR006976">
    <property type="entry name" value="VanZ-like"/>
</dbReference>
<feature type="transmembrane region" description="Helical" evidence="5">
    <location>
        <begin position="205"/>
        <end position="228"/>
    </location>
</feature>
<evidence type="ECO:0000259" key="7">
    <source>
        <dbReference type="Pfam" id="PF06271"/>
    </source>
</evidence>
<evidence type="ECO:0000313" key="8">
    <source>
        <dbReference type="EMBL" id="KFI61693.1"/>
    </source>
</evidence>
<evidence type="ECO:0000259" key="6">
    <source>
        <dbReference type="Pfam" id="PF04892"/>
    </source>
</evidence>
<dbReference type="InterPro" id="IPR053150">
    <property type="entry name" value="Teicoplanin_resist-assoc"/>
</dbReference>
<feature type="transmembrane region" description="Helical" evidence="5">
    <location>
        <begin position="97"/>
        <end position="118"/>
    </location>
</feature>
<dbReference type="Proteomes" id="UP000029046">
    <property type="component" value="Unassembled WGS sequence"/>
</dbReference>
<keyword evidence="3 5" id="KW-1133">Transmembrane helix</keyword>
<evidence type="ECO:0000256" key="1">
    <source>
        <dbReference type="ARBA" id="ARBA00004141"/>
    </source>
</evidence>
<feature type="transmembrane region" description="Helical" evidence="5">
    <location>
        <begin position="287"/>
        <end position="306"/>
    </location>
</feature>
<evidence type="ECO:0000256" key="3">
    <source>
        <dbReference type="ARBA" id="ARBA00022989"/>
    </source>
</evidence>
<feature type="domain" description="VanZ-like" evidence="6">
    <location>
        <begin position="53"/>
        <end position="180"/>
    </location>
</feature>
<dbReference type="GO" id="GO:0016020">
    <property type="term" value="C:membrane"/>
    <property type="evidence" value="ECO:0007669"/>
    <property type="project" value="UniProtKB-SubCell"/>
</dbReference>
<keyword evidence="9" id="KW-1185">Reference proteome</keyword>
<comment type="caution">
    <text evidence="8">The sequence shown here is derived from an EMBL/GenBank/DDBJ whole genome shotgun (WGS) entry which is preliminary data.</text>
</comment>
<dbReference type="PANTHER" id="PTHR36834">
    <property type="entry name" value="MEMBRANE PROTEIN-RELATED"/>
    <property type="match status" value="1"/>
</dbReference>
<evidence type="ECO:0000256" key="4">
    <source>
        <dbReference type="ARBA" id="ARBA00023136"/>
    </source>
</evidence>
<dbReference type="InterPro" id="IPR010432">
    <property type="entry name" value="RDD"/>
</dbReference>